<dbReference type="SFLD" id="SFLDS00029">
    <property type="entry name" value="Radical_SAM"/>
    <property type="match status" value="1"/>
</dbReference>
<evidence type="ECO:0000256" key="4">
    <source>
        <dbReference type="ARBA" id="ARBA00023004"/>
    </source>
</evidence>
<evidence type="ECO:0000256" key="2">
    <source>
        <dbReference type="ARBA" id="ARBA00022691"/>
    </source>
</evidence>
<name>A0A2L1KHX5_PSEAI</name>
<geneLocation type="plasmid" evidence="7">
    <name>pR31014-IMP</name>
</geneLocation>
<comment type="similarity">
    <text evidence="6">Belongs to the radical SAM superfamily. Anaerobic sulfatase-maturating enzyme family.</text>
</comment>
<dbReference type="EMBL" id="MF344571">
    <property type="protein sequence ID" value="AVE21936.1"/>
    <property type="molecule type" value="Genomic_DNA"/>
</dbReference>
<dbReference type="AlphaFoldDB" id="A0A2L1KHX5"/>
<evidence type="ECO:0000256" key="3">
    <source>
        <dbReference type="ARBA" id="ARBA00022723"/>
    </source>
</evidence>
<keyword evidence="4" id="KW-0408">Iron</keyword>
<dbReference type="InterPro" id="IPR058240">
    <property type="entry name" value="rSAM_sf"/>
</dbReference>
<dbReference type="Gene3D" id="3.20.20.70">
    <property type="entry name" value="Aldolase class I"/>
    <property type="match status" value="2"/>
</dbReference>
<comment type="cofactor">
    <cofactor evidence="1">
        <name>[4Fe-4S] cluster</name>
        <dbReference type="ChEBI" id="CHEBI:49883"/>
    </cofactor>
</comment>
<evidence type="ECO:0000256" key="6">
    <source>
        <dbReference type="ARBA" id="ARBA00023601"/>
    </source>
</evidence>
<evidence type="ECO:0008006" key="8">
    <source>
        <dbReference type="Google" id="ProtNLM"/>
    </source>
</evidence>
<proteinExistence type="inferred from homology"/>
<dbReference type="PANTHER" id="PTHR43273:SF3">
    <property type="entry name" value="ANAEROBIC SULFATASE-MATURATING ENZYME HOMOLOG ASLB-RELATED"/>
    <property type="match status" value="1"/>
</dbReference>
<dbReference type="GO" id="GO:0016491">
    <property type="term" value="F:oxidoreductase activity"/>
    <property type="evidence" value="ECO:0007669"/>
    <property type="project" value="InterPro"/>
</dbReference>
<keyword evidence="7" id="KW-0614">Plasmid</keyword>
<reference evidence="7" key="1">
    <citation type="submission" date="2017-06" db="EMBL/GenBank/DDBJ databases">
        <title>Complete sequence of pR31014-IMP from clinical Pseudomonas aeruginosa.</title>
        <authorList>
            <person name="Yuan M."/>
            <person name="Feng J.2nd."/>
            <person name="Zhan Z.3rd."/>
            <person name="Jiang X.4th."/>
            <person name="Zhang D.5th."/>
            <person name="Chen X.6th."/>
            <person name="Zhao X."/>
            <person name="Che J."/>
            <person name="Lu J."/>
            <person name="Xu J."/>
            <person name="Li J."/>
            <person name="Zhou D."/>
        </authorList>
    </citation>
    <scope>NUCLEOTIDE SEQUENCE</scope>
    <source>
        <plasmid evidence="7">pR31014-IMP</plasmid>
    </source>
</reference>
<dbReference type="InterPro" id="IPR013785">
    <property type="entry name" value="Aldolase_TIM"/>
</dbReference>
<keyword evidence="3" id="KW-0479">Metal-binding</keyword>
<dbReference type="SUPFAM" id="SSF102114">
    <property type="entry name" value="Radical SAM enzymes"/>
    <property type="match status" value="1"/>
</dbReference>
<sequence>MMSKSEAVGFINVTRQCNVDCKRCYLTEANRAAGERLPTYTLAAFLTSDFWADRPVTLIWEGGEPTIVGPSRMQLYVDQARGLLPHASQTMVTNCFSVPNWLIDLSHSDFNGQVETTFALGHKFSLSGSEDLYTRRFLTGLNRFWDAGVVCTVNVELNSETIKRGPTALAELMLSTKAKVWEFDISVDFRTFLAKPIYQASSAPELPLTASYAAVWTFLHTLEATHGRQLRDAGITIGALEQVVGEANNQFNVLSEDRFLTLNPDGSVTTNPLYSDLEGTFLGNLQDAPLDELLSSPRRLARVIAERRRLLPCRSCPHFSYCSGGPAHVPVTDGSGECAGGKGMWDLLLEKMRCA</sequence>
<evidence type="ECO:0000313" key="7">
    <source>
        <dbReference type="EMBL" id="AVE21936.1"/>
    </source>
</evidence>
<dbReference type="InterPro" id="IPR007197">
    <property type="entry name" value="rSAM"/>
</dbReference>
<keyword evidence="2" id="KW-0949">S-adenosyl-L-methionine</keyword>
<dbReference type="PANTHER" id="PTHR43273">
    <property type="entry name" value="ANAEROBIC SULFATASE-MATURATING ENZYME HOMOLOG ASLB-RELATED"/>
    <property type="match status" value="1"/>
</dbReference>
<dbReference type="SFLD" id="SFLDG01067">
    <property type="entry name" value="SPASM/twitch_domain_containing"/>
    <property type="match status" value="1"/>
</dbReference>
<dbReference type="InterPro" id="IPR023867">
    <property type="entry name" value="Sulphatase_maturase_rSAM"/>
</dbReference>
<dbReference type="GO" id="GO:0046872">
    <property type="term" value="F:metal ion binding"/>
    <property type="evidence" value="ECO:0007669"/>
    <property type="project" value="UniProtKB-KW"/>
</dbReference>
<dbReference type="GO" id="GO:0051536">
    <property type="term" value="F:iron-sulfur cluster binding"/>
    <property type="evidence" value="ECO:0007669"/>
    <property type="project" value="UniProtKB-KW"/>
</dbReference>
<protein>
    <recommendedName>
        <fullName evidence="8">Radical SAM protein</fullName>
    </recommendedName>
</protein>
<evidence type="ECO:0000256" key="1">
    <source>
        <dbReference type="ARBA" id="ARBA00001966"/>
    </source>
</evidence>
<organism evidence="7">
    <name type="scientific">Pseudomonas aeruginosa</name>
    <dbReference type="NCBI Taxonomy" id="287"/>
    <lineage>
        <taxon>Bacteria</taxon>
        <taxon>Pseudomonadati</taxon>
        <taxon>Pseudomonadota</taxon>
        <taxon>Gammaproteobacteria</taxon>
        <taxon>Pseudomonadales</taxon>
        <taxon>Pseudomonadaceae</taxon>
        <taxon>Pseudomonas</taxon>
    </lineage>
</organism>
<accession>A0A2L1KHX5</accession>
<keyword evidence="5" id="KW-0411">Iron-sulfur</keyword>
<evidence type="ECO:0000256" key="5">
    <source>
        <dbReference type="ARBA" id="ARBA00023014"/>
    </source>
</evidence>